<organism evidence="1">
    <name type="scientific">Salmonella phage vB_SE127_1PH123</name>
    <dbReference type="NCBI Taxonomy" id="3236705"/>
    <lineage>
        <taxon>Viruses</taxon>
    </lineage>
</organism>
<proteinExistence type="predicted"/>
<dbReference type="EMBL" id="PP935707">
    <property type="protein sequence ID" value="XDJ01701.1"/>
    <property type="molecule type" value="Genomic_DNA"/>
</dbReference>
<reference evidence="1" key="1">
    <citation type="submission" date="2024-06" db="EMBL/GenBank/DDBJ databases">
        <authorList>
            <person name="Mutai I.J."/>
            <person name="Gurusinghe A."/>
            <person name="Wang B."/>
            <person name="Clark M."/>
            <person name="Bhandare S.G."/>
        </authorList>
    </citation>
    <scope>NUCLEOTIDE SEQUENCE</scope>
</reference>
<name>A0AB39C4Y9_9VIRU</name>
<accession>A0AB39C4Y9</accession>
<sequence>MHTAIASESIPVAGVHKEYSGIVALVSGIIYSCYRNTGWPGVLKSRGHIDYESFFTLPAS</sequence>
<protein>
    <submittedName>
        <fullName evidence="1">Uncharacterized protein</fullName>
    </submittedName>
</protein>
<evidence type="ECO:0000313" key="1">
    <source>
        <dbReference type="EMBL" id="XDJ01701.1"/>
    </source>
</evidence>